<reference evidence="2 3" key="1">
    <citation type="journal article" date="2021" name="Elife">
        <title>Chloroplast acquisition without the gene transfer in kleptoplastic sea slugs, Plakobranchus ocellatus.</title>
        <authorList>
            <person name="Maeda T."/>
            <person name="Takahashi S."/>
            <person name="Yoshida T."/>
            <person name="Shimamura S."/>
            <person name="Takaki Y."/>
            <person name="Nagai Y."/>
            <person name="Toyoda A."/>
            <person name="Suzuki Y."/>
            <person name="Arimoto A."/>
            <person name="Ishii H."/>
            <person name="Satoh N."/>
            <person name="Nishiyama T."/>
            <person name="Hasebe M."/>
            <person name="Maruyama T."/>
            <person name="Minagawa J."/>
            <person name="Obokata J."/>
            <person name="Shigenobu S."/>
        </authorList>
    </citation>
    <scope>NUCLEOTIDE SEQUENCE [LARGE SCALE GENOMIC DNA]</scope>
</reference>
<organism evidence="2 3">
    <name type="scientific">Elysia marginata</name>
    <dbReference type="NCBI Taxonomy" id="1093978"/>
    <lineage>
        <taxon>Eukaryota</taxon>
        <taxon>Metazoa</taxon>
        <taxon>Spiralia</taxon>
        <taxon>Lophotrochozoa</taxon>
        <taxon>Mollusca</taxon>
        <taxon>Gastropoda</taxon>
        <taxon>Heterobranchia</taxon>
        <taxon>Euthyneura</taxon>
        <taxon>Panpulmonata</taxon>
        <taxon>Sacoglossa</taxon>
        <taxon>Placobranchoidea</taxon>
        <taxon>Plakobranchidae</taxon>
        <taxon>Elysia</taxon>
    </lineage>
</organism>
<dbReference type="AlphaFoldDB" id="A0AAV4HMK8"/>
<protein>
    <submittedName>
        <fullName evidence="2">Transposase</fullName>
    </submittedName>
</protein>
<keyword evidence="3" id="KW-1185">Reference proteome</keyword>
<feature type="compositionally biased region" description="Low complexity" evidence="1">
    <location>
        <begin position="253"/>
        <end position="270"/>
    </location>
</feature>
<sequence>MTNRCLKKEWYHGLMRRHPQLNIRLPEATSLARATAFNRHTINFYFDNLEKAIEDLGATGAQSFNLDETGITTVHKVPKVIGADRIGKSSHYSKDNHESQVSYQSLEKAKANHITIGALPPHTSNKTQPPDRTVIGQLLSAKNADAWVLRNLGKAIKIYQLKELGASTIGKATRPSNIISGFRVSGMWSLDTNAFDSEGFMPSDVTDRPTPQSNDTSVDMVQGSSSLQVQEQFSKSEAESRSTEQTEMQVFNTPRTSQQCPQQQPTPSASVSEPETRESPFAISPVGIRVYPKRQIFKVARKYAPQLRRENKQQEEDVKDAIRAKLTNPATLKMTFRCKPCYYGVTAREKANPMDEQLETPRNQNPDTQPYHELQSVSSRNNAQCSHDQ</sequence>
<comment type="caution">
    <text evidence="2">The sequence shown here is derived from an EMBL/GenBank/DDBJ whole genome shotgun (WGS) entry which is preliminary data.</text>
</comment>
<feature type="region of interest" description="Disordered" evidence="1">
    <location>
        <begin position="199"/>
        <end position="280"/>
    </location>
</feature>
<evidence type="ECO:0000313" key="2">
    <source>
        <dbReference type="EMBL" id="GFR97940.1"/>
    </source>
</evidence>
<dbReference type="Proteomes" id="UP000762676">
    <property type="component" value="Unassembled WGS sequence"/>
</dbReference>
<feature type="compositionally biased region" description="Basic and acidic residues" evidence="1">
    <location>
        <begin position="234"/>
        <end position="244"/>
    </location>
</feature>
<gene>
    <name evidence="2" type="ORF">ElyMa_004488800</name>
</gene>
<feature type="region of interest" description="Disordered" evidence="1">
    <location>
        <begin position="352"/>
        <end position="389"/>
    </location>
</feature>
<evidence type="ECO:0000313" key="3">
    <source>
        <dbReference type="Proteomes" id="UP000762676"/>
    </source>
</evidence>
<proteinExistence type="predicted"/>
<name>A0AAV4HMK8_9GAST</name>
<feature type="compositionally biased region" description="Polar residues" evidence="1">
    <location>
        <begin position="209"/>
        <end position="233"/>
    </location>
</feature>
<accession>A0AAV4HMK8</accession>
<dbReference type="EMBL" id="BMAT01009076">
    <property type="protein sequence ID" value="GFR97940.1"/>
    <property type="molecule type" value="Genomic_DNA"/>
</dbReference>
<feature type="compositionally biased region" description="Polar residues" evidence="1">
    <location>
        <begin position="375"/>
        <end position="389"/>
    </location>
</feature>
<evidence type="ECO:0000256" key="1">
    <source>
        <dbReference type="SAM" id="MobiDB-lite"/>
    </source>
</evidence>